<dbReference type="PROSITE" id="PS51257">
    <property type="entry name" value="PROKAR_LIPOPROTEIN"/>
    <property type="match status" value="1"/>
</dbReference>
<evidence type="ECO:0000256" key="3">
    <source>
        <dbReference type="ARBA" id="ARBA00022679"/>
    </source>
</evidence>
<dbReference type="CDD" id="cd16913">
    <property type="entry name" value="YkuD_like"/>
    <property type="match status" value="1"/>
</dbReference>
<dbReference type="UniPathway" id="UPA00219"/>
<evidence type="ECO:0000256" key="8">
    <source>
        <dbReference type="SAM" id="SignalP"/>
    </source>
</evidence>
<dbReference type="Pfam" id="PF03734">
    <property type="entry name" value="YkuD"/>
    <property type="match status" value="1"/>
</dbReference>
<keyword evidence="11" id="KW-1185">Reference proteome</keyword>
<feature type="signal peptide" evidence="8">
    <location>
        <begin position="1"/>
        <end position="19"/>
    </location>
</feature>
<evidence type="ECO:0000313" key="11">
    <source>
        <dbReference type="Proteomes" id="UP000595074"/>
    </source>
</evidence>
<evidence type="ECO:0000256" key="5">
    <source>
        <dbReference type="ARBA" id="ARBA00022984"/>
    </source>
</evidence>
<dbReference type="EMBL" id="CP063164">
    <property type="protein sequence ID" value="QOR61830.1"/>
    <property type="molecule type" value="Genomic_DNA"/>
</dbReference>
<keyword evidence="3" id="KW-0808">Transferase</keyword>
<evidence type="ECO:0000256" key="1">
    <source>
        <dbReference type="ARBA" id="ARBA00004752"/>
    </source>
</evidence>
<reference evidence="10 11" key="1">
    <citation type="submission" date="2020-10" db="EMBL/GenBank/DDBJ databases">
        <title>The genome of sulfurovum sp.</title>
        <authorList>
            <person name="Xie S."/>
            <person name="Shao Z."/>
            <person name="Jiang L."/>
        </authorList>
    </citation>
    <scope>NUCLEOTIDE SEQUENCE [LARGE SCALE GENOMIC DNA]</scope>
    <source>
        <strain evidence="10 11">ST-419</strain>
    </source>
</reference>
<accession>A0A7M1S633</accession>
<sequence>MKLKIVLALLATGMMFFMAGCGKPVFTGKVDKTPYETKECLRELALGKEIRQEQRIDQLVAYKSRRILEGYRNGKKVFESRMSLGKNGDKGTKLQAGDYRTPEGSYTIVRKKCDPRLYRSLMISYPNKEDLARCKAKGVCPGGYITIHGQPKWNADGRGDAYTLAHDWTEGCMAVPNKKMLQLWQGVRNGTPITIHP</sequence>
<organism evidence="10 11">
    <name type="scientific">Sulfurovum indicum</name>
    <dbReference type="NCBI Taxonomy" id="2779528"/>
    <lineage>
        <taxon>Bacteria</taxon>
        <taxon>Pseudomonadati</taxon>
        <taxon>Campylobacterota</taxon>
        <taxon>Epsilonproteobacteria</taxon>
        <taxon>Campylobacterales</taxon>
        <taxon>Sulfurovaceae</taxon>
        <taxon>Sulfurovum</taxon>
    </lineage>
</organism>
<dbReference type="PROSITE" id="PS52029">
    <property type="entry name" value="LD_TPASE"/>
    <property type="match status" value="1"/>
</dbReference>
<dbReference type="PANTHER" id="PTHR36699">
    <property type="entry name" value="LD-TRANSPEPTIDASE"/>
    <property type="match status" value="1"/>
</dbReference>
<evidence type="ECO:0000259" key="9">
    <source>
        <dbReference type="PROSITE" id="PS52029"/>
    </source>
</evidence>
<keyword evidence="8" id="KW-0732">Signal</keyword>
<gene>
    <name evidence="10" type="ORF">IMZ28_10475</name>
</gene>
<evidence type="ECO:0000313" key="10">
    <source>
        <dbReference type="EMBL" id="QOR61830.1"/>
    </source>
</evidence>
<dbReference type="InterPro" id="IPR038063">
    <property type="entry name" value="Transpep_catalytic_dom"/>
</dbReference>
<evidence type="ECO:0000256" key="7">
    <source>
        <dbReference type="PROSITE-ProRule" id="PRU01373"/>
    </source>
</evidence>
<comment type="similarity">
    <text evidence="2">Belongs to the YkuD family.</text>
</comment>
<dbReference type="GO" id="GO:0004180">
    <property type="term" value="F:carboxypeptidase activity"/>
    <property type="evidence" value="ECO:0007669"/>
    <property type="project" value="UniProtKB-ARBA"/>
</dbReference>
<evidence type="ECO:0000256" key="2">
    <source>
        <dbReference type="ARBA" id="ARBA00005992"/>
    </source>
</evidence>
<comment type="pathway">
    <text evidence="1 7">Cell wall biogenesis; peptidoglycan biosynthesis.</text>
</comment>
<dbReference type="InterPro" id="IPR005490">
    <property type="entry name" value="LD_TPept_cat_dom"/>
</dbReference>
<evidence type="ECO:0000256" key="6">
    <source>
        <dbReference type="ARBA" id="ARBA00023316"/>
    </source>
</evidence>
<dbReference type="KEGG" id="sinu:IMZ28_10475"/>
<dbReference type="SUPFAM" id="SSF141523">
    <property type="entry name" value="L,D-transpeptidase catalytic domain-like"/>
    <property type="match status" value="1"/>
</dbReference>
<protein>
    <submittedName>
        <fullName evidence="10">L,D-transpeptidase family protein</fullName>
    </submittedName>
</protein>
<dbReference type="GO" id="GO:0016740">
    <property type="term" value="F:transferase activity"/>
    <property type="evidence" value="ECO:0007669"/>
    <property type="project" value="UniProtKB-KW"/>
</dbReference>
<dbReference type="GO" id="GO:0071555">
    <property type="term" value="P:cell wall organization"/>
    <property type="evidence" value="ECO:0007669"/>
    <property type="project" value="UniProtKB-UniRule"/>
</dbReference>
<feature type="active site" description="Proton donor/acceptor" evidence="7">
    <location>
        <position position="148"/>
    </location>
</feature>
<feature type="chain" id="PRO_5029610785" evidence="8">
    <location>
        <begin position="20"/>
        <end position="197"/>
    </location>
</feature>
<keyword evidence="5 7" id="KW-0573">Peptidoglycan synthesis</keyword>
<keyword evidence="4 7" id="KW-0133">Cell shape</keyword>
<keyword evidence="6 7" id="KW-0961">Cell wall biogenesis/degradation</keyword>
<dbReference type="GO" id="GO:0008360">
    <property type="term" value="P:regulation of cell shape"/>
    <property type="evidence" value="ECO:0007669"/>
    <property type="project" value="UniProtKB-UniRule"/>
</dbReference>
<dbReference type="RefSeq" id="WP_197548539.1">
    <property type="nucleotide sequence ID" value="NZ_CP063164.1"/>
</dbReference>
<feature type="active site" description="Nucleophile" evidence="7">
    <location>
        <position position="172"/>
    </location>
</feature>
<dbReference type="Proteomes" id="UP000595074">
    <property type="component" value="Chromosome"/>
</dbReference>
<name>A0A7M1S633_9BACT</name>
<evidence type="ECO:0000256" key="4">
    <source>
        <dbReference type="ARBA" id="ARBA00022960"/>
    </source>
</evidence>
<dbReference type="PANTHER" id="PTHR36699:SF1">
    <property type="entry name" value="L,D-TRANSPEPTIDASE YAFK-RELATED"/>
    <property type="match status" value="1"/>
</dbReference>
<feature type="domain" description="L,D-TPase catalytic" evidence="9">
    <location>
        <begin position="57"/>
        <end position="196"/>
    </location>
</feature>
<dbReference type="AlphaFoldDB" id="A0A7M1S633"/>
<dbReference type="GO" id="GO:0009252">
    <property type="term" value="P:peptidoglycan biosynthetic process"/>
    <property type="evidence" value="ECO:0007669"/>
    <property type="project" value="UniProtKB-UniPathway"/>
</dbReference>
<proteinExistence type="inferred from homology"/>
<dbReference type="Gene3D" id="2.40.440.10">
    <property type="entry name" value="L,D-transpeptidase catalytic domain-like"/>
    <property type="match status" value="1"/>
</dbReference>